<proteinExistence type="predicted"/>
<feature type="transmembrane region" description="Helical" evidence="1">
    <location>
        <begin position="336"/>
        <end position="355"/>
    </location>
</feature>
<feature type="transmembrane region" description="Helical" evidence="1">
    <location>
        <begin position="299"/>
        <end position="316"/>
    </location>
</feature>
<feature type="transmembrane region" description="Helical" evidence="1">
    <location>
        <begin position="137"/>
        <end position="155"/>
    </location>
</feature>
<keyword evidence="1" id="KW-0812">Transmembrane</keyword>
<feature type="transmembrane region" description="Helical" evidence="1">
    <location>
        <begin position="167"/>
        <end position="195"/>
    </location>
</feature>
<feature type="transmembrane region" description="Helical" evidence="1">
    <location>
        <begin position="386"/>
        <end position="407"/>
    </location>
</feature>
<sequence>MTIYFIAIGVYPFGHNTIMTVDLGQQYIDFFGLFRDTILHHPASFFYSFAKDIGGDMIGVWSYYLLSPLNIIFLFFNKEHLDVAVVIITLLKYGLASLAFYFFGLKTSKVPPKFLISISVSYALSGFFVANQFNIMWLDAAYLTPLVAWGIYLIFKKNQTRFYTVFLAAILIINYYMGYMICIFAVLYFIFLASINYHTFRLLVKQLVNFLIASIGSALIAAFILLPTFFQLTQSKGTYTIKKINWKFEYNPFKMLTKFNIGAYNFDAISSGLPNLFIPSFLLALVILFFSIKKIELRTRFTALLITIFLILSLSFEPFDLLWHGFQFPVWYPYRFSYLAIFWLLILSLQTFEFIEEITLKQLIIPAIFFVAITSCSIFERKNLNYLNYPIIIVSAAFFVISVAALGGIINKYQIFNRFFPALIVLEATINAYVSISMIGFISHSDFAKYIQTTNNSLQKIKKTDSGFYRIGKSFERTNNDAMLLDFNGTDQFNSMLEPQTSTLYAKLGQPQSEGDVIYANGNLFTDSLLGIKYFLENKKNKPEVYKPIGTRMDVQNYGIKAKDQNIVIRENPYALTNGFLVSNKALKPDLALINPITNYNTIYHNLVQQSDFEDLFLPFYSYHEKLVNLKKKSSATWNTYTKINPAKPGKIIISLTPKTNDPYYVSLNGDLADHKIKYCVNGQNIEQDEPIQNTVVQSIFQNKKDQNVNYVLNVDRKELNLYDLSFYFMDSKKFLVQNTQLQHNQLKLTEHHSNSLKGNIEVKEQNQVLFFSIPAVKGWHASVDGKRVPIKKAFRNFIAIPVKPGKHTVKITYLPPYFITGLTISIVTSGGLMICLYLKRRKP</sequence>
<feature type="transmembrane region" description="Helical" evidence="1">
    <location>
        <begin position="207"/>
        <end position="230"/>
    </location>
</feature>
<feature type="transmembrane region" description="Helical" evidence="1">
    <location>
        <begin position="362"/>
        <end position="380"/>
    </location>
</feature>
<keyword evidence="1" id="KW-1133">Transmembrane helix</keyword>
<evidence type="ECO:0000256" key="1">
    <source>
        <dbReference type="SAM" id="Phobius"/>
    </source>
</evidence>
<accession>A0AAU9DAE2</accession>
<dbReference type="PANTHER" id="PTHR38454">
    <property type="entry name" value="INTEGRAL MEMBRANE PROTEIN-RELATED"/>
    <property type="match status" value="1"/>
</dbReference>
<dbReference type="Pfam" id="PF09586">
    <property type="entry name" value="YfhO"/>
    <property type="match status" value="1"/>
</dbReference>
<dbReference type="AlphaFoldDB" id="A0AAU9DAE2"/>
<dbReference type="Proteomes" id="UP001321861">
    <property type="component" value="Chromosome"/>
</dbReference>
<organism evidence="2 3">
    <name type="scientific">Xylocopilactobacillus apicola</name>
    <dbReference type="NCBI Taxonomy" id="2932184"/>
    <lineage>
        <taxon>Bacteria</taxon>
        <taxon>Bacillati</taxon>
        <taxon>Bacillota</taxon>
        <taxon>Bacilli</taxon>
        <taxon>Lactobacillales</taxon>
        <taxon>Lactobacillaceae</taxon>
        <taxon>Xylocopilactobacillus</taxon>
    </lineage>
</organism>
<feature type="transmembrane region" description="Helical" evidence="1">
    <location>
        <begin position="276"/>
        <end position="292"/>
    </location>
</feature>
<protein>
    <submittedName>
        <fullName evidence="2">Membrane protein</fullName>
    </submittedName>
</protein>
<evidence type="ECO:0000313" key="2">
    <source>
        <dbReference type="EMBL" id="BDR58495.1"/>
    </source>
</evidence>
<dbReference type="EMBL" id="AP026802">
    <property type="protein sequence ID" value="BDR58495.1"/>
    <property type="molecule type" value="Genomic_DNA"/>
</dbReference>
<feature type="transmembrane region" description="Helical" evidence="1">
    <location>
        <begin position="818"/>
        <end position="839"/>
    </location>
</feature>
<gene>
    <name evidence="2" type="ORF">XA3_09360</name>
</gene>
<dbReference type="PANTHER" id="PTHR38454:SF1">
    <property type="entry name" value="INTEGRAL MEMBRANE PROTEIN"/>
    <property type="match status" value="1"/>
</dbReference>
<dbReference type="KEGG" id="xap:XA3_09360"/>
<feature type="transmembrane region" description="Helical" evidence="1">
    <location>
        <begin position="58"/>
        <end position="76"/>
    </location>
</feature>
<keyword evidence="1" id="KW-0472">Membrane</keyword>
<keyword evidence="3" id="KW-1185">Reference proteome</keyword>
<dbReference type="InterPro" id="IPR018580">
    <property type="entry name" value="Uncharacterised_YfhO"/>
</dbReference>
<feature type="transmembrane region" description="Helical" evidence="1">
    <location>
        <begin position="419"/>
        <end position="442"/>
    </location>
</feature>
<reference evidence="2 3" key="1">
    <citation type="journal article" date="2023" name="Microbiol. Spectr.">
        <title>Symbiosis of Carpenter Bees with Uncharacterized Lactic Acid Bacteria Showing NAD Auxotrophy.</title>
        <authorList>
            <person name="Kawasaki S."/>
            <person name="Ozawa K."/>
            <person name="Mori T."/>
            <person name="Yamamoto A."/>
            <person name="Ito M."/>
            <person name="Ohkuma M."/>
            <person name="Sakamoto M."/>
            <person name="Matsutani M."/>
        </authorList>
    </citation>
    <scope>NUCLEOTIDE SEQUENCE [LARGE SCALE GENOMIC DNA]</scope>
    <source>
        <strain evidence="2 3">XA3</strain>
    </source>
</reference>
<evidence type="ECO:0000313" key="3">
    <source>
        <dbReference type="Proteomes" id="UP001321861"/>
    </source>
</evidence>
<name>A0AAU9DAE2_9LACO</name>
<feature type="transmembrane region" description="Helical" evidence="1">
    <location>
        <begin position="83"/>
        <end position="102"/>
    </location>
</feature>